<proteinExistence type="predicted"/>
<gene>
    <name evidence="3" type="ORF">M501DRAFT_1030973</name>
</gene>
<evidence type="ECO:0000256" key="2">
    <source>
        <dbReference type="SAM" id="Phobius"/>
    </source>
</evidence>
<organism evidence="3 4">
    <name type="scientific">Patellaria atrata CBS 101060</name>
    <dbReference type="NCBI Taxonomy" id="1346257"/>
    <lineage>
        <taxon>Eukaryota</taxon>
        <taxon>Fungi</taxon>
        <taxon>Dikarya</taxon>
        <taxon>Ascomycota</taxon>
        <taxon>Pezizomycotina</taxon>
        <taxon>Dothideomycetes</taxon>
        <taxon>Dothideomycetes incertae sedis</taxon>
        <taxon>Patellariales</taxon>
        <taxon>Patellariaceae</taxon>
        <taxon>Patellaria</taxon>
    </lineage>
</organism>
<feature type="transmembrane region" description="Helical" evidence="2">
    <location>
        <begin position="6"/>
        <end position="31"/>
    </location>
</feature>
<name>A0A9P4SBV3_9PEZI</name>
<keyword evidence="4" id="KW-1185">Reference proteome</keyword>
<keyword evidence="2" id="KW-0812">Transmembrane</keyword>
<reference evidence="3" key="1">
    <citation type="journal article" date="2020" name="Stud. Mycol.">
        <title>101 Dothideomycetes genomes: a test case for predicting lifestyles and emergence of pathogens.</title>
        <authorList>
            <person name="Haridas S."/>
            <person name="Albert R."/>
            <person name="Binder M."/>
            <person name="Bloem J."/>
            <person name="Labutti K."/>
            <person name="Salamov A."/>
            <person name="Andreopoulos B."/>
            <person name="Baker S."/>
            <person name="Barry K."/>
            <person name="Bills G."/>
            <person name="Bluhm B."/>
            <person name="Cannon C."/>
            <person name="Castanera R."/>
            <person name="Culley D."/>
            <person name="Daum C."/>
            <person name="Ezra D."/>
            <person name="Gonzalez J."/>
            <person name="Henrissat B."/>
            <person name="Kuo A."/>
            <person name="Liang C."/>
            <person name="Lipzen A."/>
            <person name="Lutzoni F."/>
            <person name="Magnuson J."/>
            <person name="Mondo S."/>
            <person name="Nolan M."/>
            <person name="Ohm R."/>
            <person name="Pangilinan J."/>
            <person name="Park H.-J."/>
            <person name="Ramirez L."/>
            <person name="Alfaro M."/>
            <person name="Sun H."/>
            <person name="Tritt A."/>
            <person name="Yoshinaga Y."/>
            <person name="Zwiers L.-H."/>
            <person name="Turgeon B."/>
            <person name="Goodwin S."/>
            <person name="Spatafora J."/>
            <person name="Crous P."/>
            <person name="Grigoriev I."/>
        </authorList>
    </citation>
    <scope>NUCLEOTIDE SEQUENCE</scope>
    <source>
        <strain evidence="3">CBS 101060</strain>
    </source>
</reference>
<dbReference type="AlphaFoldDB" id="A0A9P4SBV3"/>
<accession>A0A9P4SBV3</accession>
<dbReference type="Proteomes" id="UP000799429">
    <property type="component" value="Unassembled WGS sequence"/>
</dbReference>
<evidence type="ECO:0000313" key="3">
    <source>
        <dbReference type="EMBL" id="KAF2839781.1"/>
    </source>
</evidence>
<protein>
    <submittedName>
        <fullName evidence="3">Uncharacterized protein</fullName>
    </submittedName>
</protein>
<comment type="caution">
    <text evidence="3">The sequence shown here is derived from an EMBL/GenBank/DDBJ whole genome shotgun (WGS) entry which is preliminary data.</text>
</comment>
<feature type="region of interest" description="Disordered" evidence="1">
    <location>
        <begin position="125"/>
        <end position="150"/>
    </location>
</feature>
<evidence type="ECO:0000313" key="4">
    <source>
        <dbReference type="Proteomes" id="UP000799429"/>
    </source>
</evidence>
<sequence>MINLPIWAPLLIALAGLSLLLLLGGALHQLYTRYRNNRARARDTDIEAASDAAQHAARHVVNEAVAASARAAMEQRLRAQVEAEQRPVRMVVEGQGAGGVVRDARYPDMSEMGMSRLVSPQRVAVRHERGMTEEEMREQERLYEAHMRGR</sequence>
<keyword evidence="2" id="KW-1133">Transmembrane helix</keyword>
<dbReference type="EMBL" id="MU006094">
    <property type="protein sequence ID" value="KAF2839781.1"/>
    <property type="molecule type" value="Genomic_DNA"/>
</dbReference>
<keyword evidence="2" id="KW-0472">Membrane</keyword>
<evidence type="ECO:0000256" key="1">
    <source>
        <dbReference type="SAM" id="MobiDB-lite"/>
    </source>
</evidence>